<evidence type="ECO:0000313" key="2">
    <source>
        <dbReference type="EMBL" id="KXZ52910.1"/>
    </source>
</evidence>
<dbReference type="Pfam" id="PF01043">
    <property type="entry name" value="SecA_PP_bind"/>
    <property type="match status" value="1"/>
</dbReference>
<feature type="domain" description="SecA preprotein cross-linking" evidence="1">
    <location>
        <begin position="7"/>
        <end position="49"/>
    </location>
</feature>
<protein>
    <recommendedName>
        <fullName evidence="1">SecA preprotein cross-linking domain-containing protein</fullName>
    </recommendedName>
</protein>
<dbReference type="SUPFAM" id="SSF81767">
    <property type="entry name" value="Pre-protein crosslinking domain of SecA"/>
    <property type="match status" value="1"/>
</dbReference>
<evidence type="ECO:0000259" key="1">
    <source>
        <dbReference type="Pfam" id="PF01043"/>
    </source>
</evidence>
<keyword evidence="3" id="KW-1185">Reference proteome</keyword>
<dbReference type="InterPro" id="IPR011130">
    <property type="entry name" value="SecA_preprotein_X-link_dom"/>
</dbReference>
<comment type="caution">
    <text evidence="2">The sequence shown here is derived from an EMBL/GenBank/DDBJ whole genome shotgun (WGS) entry which is preliminary data.</text>
</comment>
<dbReference type="STRING" id="33097.A0A150GU96"/>
<dbReference type="Proteomes" id="UP000075714">
    <property type="component" value="Unassembled WGS sequence"/>
</dbReference>
<dbReference type="GO" id="GO:0017038">
    <property type="term" value="P:protein import"/>
    <property type="evidence" value="ECO:0007669"/>
    <property type="project" value="InterPro"/>
</dbReference>
<gene>
    <name evidence="2" type="ORF">GPECTOR_8g289</name>
</gene>
<name>A0A150GU96_GONPE</name>
<accession>A0A150GU96</accession>
<dbReference type="EMBL" id="LSYV01000009">
    <property type="protein sequence ID" value="KXZ52910.1"/>
    <property type="molecule type" value="Genomic_DNA"/>
</dbReference>
<sequence>MPSNPLTLQAHKIADALSRDVHYTVDEKQKAVLLTEDSYEAVEDVLQTKWTSYIIKALKV</sequence>
<reference evidence="3" key="1">
    <citation type="journal article" date="2016" name="Nat. Commun.">
        <title>The Gonium pectorale genome demonstrates co-option of cell cycle regulation during the evolution of multicellularity.</title>
        <authorList>
            <person name="Hanschen E.R."/>
            <person name="Marriage T.N."/>
            <person name="Ferris P.J."/>
            <person name="Hamaji T."/>
            <person name="Toyoda A."/>
            <person name="Fujiyama A."/>
            <person name="Neme R."/>
            <person name="Noguchi H."/>
            <person name="Minakuchi Y."/>
            <person name="Suzuki M."/>
            <person name="Kawai-Toyooka H."/>
            <person name="Smith D.R."/>
            <person name="Sparks H."/>
            <person name="Anderson J."/>
            <person name="Bakaric R."/>
            <person name="Luria V."/>
            <person name="Karger A."/>
            <person name="Kirschner M.W."/>
            <person name="Durand P.M."/>
            <person name="Michod R.E."/>
            <person name="Nozaki H."/>
            <person name="Olson B.J."/>
        </authorList>
    </citation>
    <scope>NUCLEOTIDE SEQUENCE [LARGE SCALE GENOMIC DNA]</scope>
    <source>
        <strain evidence="3">NIES-2863</strain>
    </source>
</reference>
<evidence type="ECO:0000313" key="3">
    <source>
        <dbReference type="Proteomes" id="UP000075714"/>
    </source>
</evidence>
<dbReference type="AlphaFoldDB" id="A0A150GU96"/>
<dbReference type="GO" id="GO:0016020">
    <property type="term" value="C:membrane"/>
    <property type="evidence" value="ECO:0007669"/>
    <property type="project" value="InterPro"/>
</dbReference>
<proteinExistence type="predicted"/>
<dbReference type="InterPro" id="IPR036670">
    <property type="entry name" value="SecA_X-link_sf"/>
</dbReference>
<organism evidence="2 3">
    <name type="scientific">Gonium pectorale</name>
    <name type="common">Green alga</name>
    <dbReference type="NCBI Taxonomy" id="33097"/>
    <lineage>
        <taxon>Eukaryota</taxon>
        <taxon>Viridiplantae</taxon>
        <taxon>Chlorophyta</taxon>
        <taxon>core chlorophytes</taxon>
        <taxon>Chlorophyceae</taxon>
        <taxon>CS clade</taxon>
        <taxon>Chlamydomonadales</taxon>
        <taxon>Volvocaceae</taxon>
        <taxon>Gonium</taxon>
    </lineage>
</organism>
<dbReference type="Gene3D" id="3.90.1440.10">
    <property type="entry name" value="SecA, preprotein cross-linking domain"/>
    <property type="match status" value="1"/>
</dbReference>